<dbReference type="PANTHER" id="PTHR15004:SF0">
    <property type="entry name" value="GLUTAMYL-TRNA(GLN) AMIDOTRANSFERASE SUBUNIT C, MITOCHONDRIAL"/>
    <property type="match status" value="1"/>
</dbReference>
<dbReference type="SUPFAM" id="SSF141000">
    <property type="entry name" value="Glu-tRNAGln amidotransferase C subunit"/>
    <property type="match status" value="1"/>
</dbReference>
<name>U7D6N8_9BACT</name>
<dbReference type="HAMAP" id="MF_00122">
    <property type="entry name" value="GatC"/>
    <property type="match status" value="1"/>
</dbReference>
<keyword evidence="2" id="KW-0808">Transferase</keyword>
<dbReference type="GO" id="GO:0050566">
    <property type="term" value="F:asparaginyl-tRNA synthase (glutamine-hydrolyzing) activity"/>
    <property type="evidence" value="ECO:0007669"/>
    <property type="project" value="RHEA"/>
</dbReference>
<dbReference type="AlphaFoldDB" id="U7D6N8"/>
<accession>U7D6N8</accession>
<evidence type="ECO:0000313" key="3">
    <source>
        <dbReference type="Proteomes" id="UP000017148"/>
    </source>
</evidence>
<dbReference type="EC" id="6.3.5.-" evidence="1"/>
<keyword evidence="1" id="KW-0436">Ligase</keyword>
<keyword evidence="3" id="KW-1185">Reference proteome</keyword>
<dbReference type="STRING" id="1313304.CALK_1466"/>
<organism evidence="2 3">
    <name type="scientific">Chitinivibrio alkaliphilus ACht1</name>
    <dbReference type="NCBI Taxonomy" id="1313304"/>
    <lineage>
        <taxon>Bacteria</taxon>
        <taxon>Pseudomonadati</taxon>
        <taxon>Fibrobacterota</taxon>
        <taxon>Chitinivibrionia</taxon>
        <taxon>Chitinivibrionales</taxon>
        <taxon>Chitinivibrionaceae</taxon>
        <taxon>Chitinivibrio</taxon>
    </lineage>
</organism>
<evidence type="ECO:0000256" key="1">
    <source>
        <dbReference type="HAMAP-Rule" id="MF_00122"/>
    </source>
</evidence>
<comment type="catalytic activity">
    <reaction evidence="1">
        <text>L-aspartyl-tRNA(Asn) + L-glutamine + ATP + H2O = L-asparaginyl-tRNA(Asn) + L-glutamate + ADP + phosphate + 2 H(+)</text>
        <dbReference type="Rhea" id="RHEA:14513"/>
        <dbReference type="Rhea" id="RHEA-COMP:9674"/>
        <dbReference type="Rhea" id="RHEA-COMP:9677"/>
        <dbReference type="ChEBI" id="CHEBI:15377"/>
        <dbReference type="ChEBI" id="CHEBI:15378"/>
        <dbReference type="ChEBI" id="CHEBI:29985"/>
        <dbReference type="ChEBI" id="CHEBI:30616"/>
        <dbReference type="ChEBI" id="CHEBI:43474"/>
        <dbReference type="ChEBI" id="CHEBI:58359"/>
        <dbReference type="ChEBI" id="CHEBI:78515"/>
        <dbReference type="ChEBI" id="CHEBI:78516"/>
        <dbReference type="ChEBI" id="CHEBI:456216"/>
    </reaction>
</comment>
<dbReference type="InterPro" id="IPR036113">
    <property type="entry name" value="Asp/Glu-ADT_sf_sub_c"/>
</dbReference>
<dbReference type="EMBL" id="ASJR01000011">
    <property type="protein sequence ID" value="ERP31603.1"/>
    <property type="molecule type" value="Genomic_DNA"/>
</dbReference>
<proteinExistence type="inferred from homology"/>
<comment type="similarity">
    <text evidence="1">Belongs to the GatC family.</text>
</comment>
<sequence>MDTKQVQAVAHLARIDVSPAELPGLTEEFSRIISYVEQLREVDTTGVTPTACIDRPHDALREDVVTPSLPVETALANAPNAKKGHFAVPKIIG</sequence>
<dbReference type="Pfam" id="PF02686">
    <property type="entry name" value="GatC"/>
    <property type="match status" value="1"/>
</dbReference>
<comment type="caution">
    <text evidence="2">The sequence shown here is derived from an EMBL/GenBank/DDBJ whole genome shotgun (WGS) entry which is preliminary data.</text>
</comment>
<dbReference type="RefSeq" id="WP_022636922.1">
    <property type="nucleotide sequence ID" value="NZ_ASJR01000011.1"/>
</dbReference>
<dbReference type="NCBIfam" id="TIGR00135">
    <property type="entry name" value="gatC"/>
    <property type="match status" value="1"/>
</dbReference>
<dbReference type="GO" id="GO:0006450">
    <property type="term" value="P:regulation of translational fidelity"/>
    <property type="evidence" value="ECO:0007669"/>
    <property type="project" value="InterPro"/>
</dbReference>
<dbReference type="PANTHER" id="PTHR15004">
    <property type="entry name" value="GLUTAMYL-TRNA(GLN) AMIDOTRANSFERASE SUBUNIT C, MITOCHONDRIAL"/>
    <property type="match status" value="1"/>
</dbReference>
<dbReference type="eggNOG" id="COG0721">
    <property type="taxonomic scope" value="Bacteria"/>
</dbReference>
<protein>
    <recommendedName>
        <fullName evidence="1">Aspartyl/glutamyl-tRNA(Asn/Gln) amidotransferase subunit C</fullName>
        <shortName evidence="1">Asp/Glu-ADT subunit C</shortName>
        <ecNumber evidence="1">6.3.5.-</ecNumber>
    </recommendedName>
</protein>
<dbReference type="InterPro" id="IPR003837">
    <property type="entry name" value="GatC"/>
</dbReference>
<dbReference type="Proteomes" id="UP000017148">
    <property type="component" value="Unassembled WGS sequence"/>
</dbReference>
<keyword evidence="1" id="KW-0067">ATP-binding</keyword>
<keyword evidence="1" id="KW-0547">Nucleotide-binding</keyword>
<dbReference type="GO" id="GO:0006412">
    <property type="term" value="P:translation"/>
    <property type="evidence" value="ECO:0007669"/>
    <property type="project" value="UniProtKB-UniRule"/>
</dbReference>
<comment type="catalytic activity">
    <reaction evidence="1">
        <text>L-glutamyl-tRNA(Gln) + L-glutamine + ATP + H2O = L-glutaminyl-tRNA(Gln) + L-glutamate + ADP + phosphate + H(+)</text>
        <dbReference type="Rhea" id="RHEA:17521"/>
        <dbReference type="Rhea" id="RHEA-COMP:9681"/>
        <dbReference type="Rhea" id="RHEA-COMP:9684"/>
        <dbReference type="ChEBI" id="CHEBI:15377"/>
        <dbReference type="ChEBI" id="CHEBI:15378"/>
        <dbReference type="ChEBI" id="CHEBI:29985"/>
        <dbReference type="ChEBI" id="CHEBI:30616"/>
        <dbReference type="ChEBI" id="CHEBI:43474"/>
        <dbReference type="ChEBI" id="CHEBI:58359"/>
        <dbReference type="ChEBI" id="CHEBI:78520"/>
        <dbReference type="ChEBI" id="CHEBI:78521"/>
        <dbReference type="ChEBI" id="CHEBI:456216"/>
    </reaction>
</comment>
<keyword evidence="1" id="KW-0648">Protein biosynthesis</keyword>
<comment type="function">
    <text evidence="1">Allows the formation of correctly charged Asn-tRNA(Asn) or Gln-tRNA(Gln) through the transamidation of misacylated Asp-tRNA(Asn) or Glu-tRNA(Gln) in organisms which lack either or both of asparaginyl-tRNA or glutaminyl-tRNA synthetases. The reaction takes place in the presence of glutamine and ATP through an activated phospho-Asp-tRNA(Asn) or phospho-Glu-tRNA(Gln).</text>
</comment>
<evidence type="ECO:0000313" key="2">
    <source>
        <dbReference type="EMBL" id="ERP31603.1"/>
    </source>
</evidence>
<dbReference type="Gene3D" id="1.10.20.60">
    <property type="entry name" value="Glu-tRNAGln amidotransferase C subunit, N-terminal domain"/>
    <property type="match status" value="1"/>
</dbReference>
<dbReference type="OrthoDB" id="9794326at2"/>
<dbReference type="GO" id="GO:0050567">
    <property type="term" value="F:glutaminyl-tRNA synthase (glutamine-hydrolyzing) activity"/>
    <property type="evidence" value="ECO:0007669"/>
    <property type="project" value="UniProtKB-UniRule"/>
</dbReference>
<dbReference type="GO" id="GO:0016740">
    <property type="term" value="F:transferase activity"/>
    <property type="evidence" value="ECO:0007669"/>
    <property type="project" value="UniProtKB-KW"/>
</dbReference>
<gene>
    <name evidence="1" type="primary">gatC</name>
    <name evidence="2" type="ORF">CALK_1466</name>
</gene>
<dbReference type="GO" id="GO:0070681">
    <property type="term" value="P:glutaminyl-tRNAGln biosynthesis via transamidation"/>
    <property type="evidence" value="ECO:0007669"/>
    <property type="project" value="TreeGrafter"/>
</dbReference>
<dbReference type="GO" id="GO:0005524">
    <property type="term" value="F:ATP binding"/>
    <property type="evidence" value="ECO:0007669"/>
    <property type="project" value="UniProtKB-KW"/>
</dbReference>
<reference evidence="2 3" key="1">
    <citation type="journal article" date="2013" name="Environ. Microbiol.">
        <title>Genome analysis of Chitinivibrio alkaliphilus gen. nov., sp. nov., a novel extremely haloalkaliphilic anaerobic chitinolytic bacterium from the candidate phylum Termite Group 3.</title>
        <authorList>
            <person name="Sorokin D.Y."/>
            <person name="Gumerov V.M."/>
            <person name="Rakitin A.L."/>
            <person name="Beletsky A.V."/>
            <person name="Damste J.S."/>
            <person name="Muyzer G."/>
            <person name="Mardanov A.V."/>
            <person name="Ravin N.V."/>
        </authorList>
    </citation>
    <scope>NUCLEOTIDE SEQUENCE [LARGE SCALE GENOMIC DNA]</scope>
    <source>
        <strain evidence="2 3">ACht1</strain>
    </source>
</reference>
<comment type="subunit">
    <text evidence="1">Heterotrimer of A, B and C subunits.</text>
</comment>